<evidence type="ECO:0000313" key="2">
    <source>
        <dbReference type="Proteomes" id="UP000325081"/>
    </source>
</evidence>
<dbReference type="OrthoDB" id="7470154at2759"/>
<evidence type="ECO:0000313" key="1">
    <source>
        <dbReference type="EMBL" id="GER44766.1"/>
    </source>
</evidence>
<dbReference type="GO" id="GO:0003743">
    <property type="term" value="F:translation initiation factor activity"/>
    <property type="evidence" value="ECO:0007669"/>
    <property type="project" value="UniProtKB-KW"/>
</dbReference>
<gene>
    <name evidence="1" type="ORF">STAS_21674</name>
</gene>
<accession>A0A5A7QIJ0</accession>
<keyword evidence="1" id="KW-0648">Protein biosynthesis</keyword>
<protein>
    <submittedName>
        <fullName evidence="1">Eukaryotic translation initiation factor 3subunit B</fullName>
    </submittedName>
</protein>
<reference evidence="2" key="1">
    <citation type="journal article" date="2019" name="Curr. Biol.">
        <title>Genome Sequence of Striga asiatica Provides Insight into the Evolution of Plant Parasitism.</title>
        <authorList>
            <person name="Yoshida S."/>
            <person name="Kim S."/>
            <person name="Wafula E.K."/>
            <person name="Tanskanen J."/>
            <person name="Kim Y.M."/>
            <person name="Honaas L."/>
            <person name="Yang Z."/>
            <person name="Spallek T."/>
            <person name="Conn C.E."/>
            <person name="Ichihashi Y."/>
            <person name="Cheong K."/>
            <person name="Cui S."/>
            <person name="Der J.P."/>
            <person name="Gundlach H."/>
            <person name="Jiao Y."/>
            <person name="Hori C."/>
            <person name="Ishida J.K."/>
            <person name="Kasahara H."/>
            <person name="Kiba T."/>
            <person name="Kim M.S."/>
            <person name="Koo N."/>
            <person name="Laohavisit A."/>
            <person name="Lee Y.H."/>
            <person name="Lumba S."/>
            <person name="McCourt P."/>
            <person name="Mortimer J.C."/>
            <person name="Mutuku J.M."/>
            <person name="Nomura T."/>
            <person name="Sasaki-Sekimoto Y."/>
            <person name="Seto Y."/>
            <person name="Wang Y."/>
            <person name="Wakatake T."/>
            <person name="Sakakibara H."/>
            <person name="Demura T."/>
            <person name="Yamaguchi S."/>
            <person name="Yoneyama K."/>
            <person name="Manabe R.I."/>
            <person name="Nelson D.C."/>
            <person name="Schulman A.H."/>
            <person name="Timko M.P."/>
            <person name="dePamphilis C.W."/>
            <person name="Choi D."/>
            <person name="Shirasu K."/>
        </authorList>
    </citation>
    <scope>NUCLEOTIDE SEQUENCE [LARGE SCALE GENOMIC DNA]</scope>
    <source>
        <strain evidence="2">cv. UVA1</strain>
    </source>
</reference>
<sequence>MASMIHEHRSRDVPPAGRLVVVHVDALQLQVRRGVAAELAGGVDAVLAADHLPELGADLIPALASLDVENFPHFRSSFFLIFPSLRDLCVFYGETVRGFVIVRNVRGRGEGRQGVNY</sequence>
<comment type="caution">
    <text evidence="1">The sequence shown here is derived from an EMBL/GenBank/DDBJ whole genome shotgun (WGS) entry which is preliminary data.</text>
</comment>
<keyword evidence="2" id="KW-1185">Reference proteome</keyword>
<dbReference type="EMBL" id="BKCP01007071">
    <property type="protein sequence ID" value="GER44766.1"/>
    <property type="molecule type" value="Genomic_DNA"/>
</dbReference>
<keyword evidence="1" id="KW-0396">Initiation factor</keyword>
<dbReference type="AlphaFoldDB" id="A0A5A7QIJ0"/>
<dbReference type="Proteomes" id="UP000325081">
    <property type="component" value="Unassembled WGS sequence"/>
</dbReference>
<proteinExistence type="predicted"/>
<organism evidence="1 2">
    <name type="scientific">Striga asiatica</name>
    <name type="common">Asiatic witchweed</name>
    <name type="synonym">Buchnera asiatica</name>
    <dbReference type="NCBI Taxonomy" id="4170"/>
    <lineage>
        <taxon>Eukaryota</taxon>
        <taxon>Viridiplantae</taxon>
        <taxon>Streptophyta</taxon>
        <taxon>Embryophyta</taxon>
        <taxon>Tracheophyta</taxon>
        <taxon>Spermatophyta</taxon>
        <taxon>Magnoliopsida</taxon>
        <taxon>eudicotyledons</taxon>
        <taxon>Gunneridae</taxon>
        <taxon>Pentapetalae</taxon>
        <taxon>asterids</taxon>
        <taxon>lamiids</taxon>
        <taxon>Lamiales</taxon>
        <taxon>Orobanchaceae</taxon>
        <taxon>Buchnereae</taxon>
        <taxon>Striga</taxon>
    </lineage>
</organism>
<name>A0A5A7QIJ0_STRAF</name>